<protein>
    <submittedName>
        <fullName evidence="3">Repeat protein (TIGR01451 family)</fullName>
    </submittedName>
</protein>
<dbReference type="EMBL" id="JAUSYY010000001">
    <property type="protein sequence ID" value="MDQ0893537.1"/>
    <property type="molecule type" value="Genomic_DNA"/>
</dbReference>
<name>A0ABU0R629_9MICO</name>
<feature type="domain" description="DUF11" evidence="1">
    <location>
        <begin position="1039"/>
        <end position="1161"/>
    </location>
</feature>
<keyword evidence="4" id="KW-1185">Reference proteome</keyword>
<dbReference type="NCBIfam" id="TIGR01451">
    <property type="entry name" value="B_ant_repeat"/>
    <property type="match status" value="1"/>
</dbReference>
<comment type="caution">
    <text evidence="3">The sequence shown here is derived from an EMBL/GenBank/DDBJ whole genome shotgun (WGS) entry which is preliminary data.</text>
</comment>
<dbReference type="InterPro" id="IPR057687">
    <property type="entry name" value="DUF7927"/>
</dbReference>
<accession>A0ABU0R629</accession>
<organism evidence="3 4">
    <name type="scientific">Agromyces ramosus</name>
    <dbReference type="NCBI Taxonomy" id="33879"/>
    <lineage>
        <taxon>Bacteria</taxon>
        <taxon>Bacillati</taxon>
        <taxon>Actinomycetota</taxon>
        <taxon>Actinomycetes</taxon>
        <taxon>Micrococcales</taxon>
        <taxon>Microbacteriaceae</taxon>
        <taxon>Agromyces</taxon>
    </lineage>
</organism>
<dbReference type="Pfam" id="PF25549">
    <property type="entry name" value="DUF7927"/>
    <property type="match status" value="1"/>
</dbReference>
<proteinExistence type="predicted"/>
<reference evidence="3 4" key="1">
    <citation type="submission" date="2023-07" db="EMBL/GenBank/DDBJ databases">
        <title>Comparative genomics of wheat-associated soil bacteria to identify genetic determinants of phenazine resistance.</title>
        <authorList>
            <person name="Mouncey N."/>
        </authorList>
    </citation>
    <scope>NUCLEOTIDE SEQUENCE [LARGE SCALE GENOMIC DNA]</scope>
    <source>
        <strain evidence="3 4">V3I3</strain>
    </source>
</reference>
<evidence type="ECO:0000313" key="4">
    <source>
        <dbReference type="Proteomes" id="UP001239083"/>
    </source>
</evidence>
<dbReference type="PANTHER" id="PTHR34819">
    <property type="entry name" value="LARGE CYSTEINE-RICH PERIPLASMIC PROTEIN OMCB"/>
    <property type="match status" value="1"/>
</dbReference>
<evidence type="ECO:0000259" key="1">
    <source>
        <dbReference type="Pfam" id="PF01345"/>
    </source>
</evidence>
<dbReference type="Pfam" id="PF01345">
    <property type="entry name" value="DUF11"/>
    <property type="match status" value="1"/>
</dbReference>
<sequence>MGRRITSGTGTSGWGIRGRRWLAPVATVALVFGVLPATPAFAAGPGVVSITETFVNTTTGVPITTVDPTDSSLGGRYRIDVGFACSVADCSNTTVTIAPNVKDPYYNQFILESAGYTFTPPFVGATSTGSPAAGITVNLGNLTAGQNGVFQLNYTFQNRPGLPAPGSPGSFFPNGFVIPSQATINSDTATGPATATASATWVSRTGTPTFAMSAPTSTRTDTPIVVNVGAYAACNYVSQYNLGTEVYQCAKSYTVTTQLPAEAQYVAGSANGAGVYDPATHTITWNGGDTTSATTNARGPLGRSFQVTYPSAGMPTTGAACVASTTFTSNLHLVLLDGTVQDPAAKTATVQAQNCDPFSGMTAPVKTSSLSAGNSSAPIVYIPAAGQPAFARSWIITAGNTANVAGVVTISDSDLDQPEMPVYGITNPSSVAFTVDYTLKDAANAVTTGTTTVAAGGSFTAPTGRRIVAATATSAPLIGPNVVSTDKSKNTPVTLWFNYAVSPGTTPGPRTNTATVTMSYPGYALAPLSAQASRTVTLQATPASPPTLQVTTNGPSVVGGGNIVTGSSVGWGVFGQVTNAPNNGSIIPQYVFTAPFGWNVTGTSWATPPPAGTTVEQRQVTIGGQLMSVVVATWPAPLSINATGNSGVLPQLYVSTTPTGAAPAGTNTATFLMGDAARGVAGYYPATYTETADLAGDGNTGDKYAARTVNVTVTGTPALSVLKEICKPDAQNNCTWIANSNVIVGVPPTASSIKYRITITNSGNAQANNIIAYDVLPYIGDTGTSDATAGTPRGSTVKEALSSMSGVPGDVTLAYSTSTSPPRPGVFSGATSGDWTAPASGASAIRATIASLAAGASRSFTYDASLVGGSADKIACNSVAGIATSLTAVEPAAVCATTQEADLSVTAGSRFPLQVGRVGTVPFVVNNGGGSQLATGTVTLAVPAGLTISSLTIAGWLCTAPSLTGPVTVTCDPVDANGLTRQLQLNTPETIPLTVTPDASVSGAQVCIDASIAGIMNDPITSNDSASVCSTVFDAASLLSVVKTDGVTVASPGQTLTYTITARNEIVDQAVSGVVVTDQLPANVEWVSGGTISGQDADGLGGTVTFAPVNLTAGGTSTATGDDGTSNAGNSATFTVTVRVANKATGDVLNNVTAAAVDPVTAAPLTASNSDTDRLQRLSVSKASNAPAAGVRTGDTVTYTVILTNDGTNDYTAGNPATVLDNLGGVLDDASYASGTVVVDGGSPTPISPNASNQLVWSGQLAAGATTTIVYSVTIGAGADKVVTNTAYASGAAGTSCINGEDQDGISCASVQSIFAPLIGKRIQSFTQNDDGTWAILYAIDVTNPSPIGTSTYNLSDTLRFGAGIQVLSATAATPAGVTAAIPAWSGNGAVATGVSIPGGAQHTYLLTVQANANQVAGTSAAACVAGAAGGFGNQATISLTGIPNATAQACATPVKPTIQKTVAAPTQQPDGSWNVTYTVTVRNSNAAPADLAYTVQDAIDFPVGTVVNSVQVSGPGTSATFDGAGDQALLEGVGRIPAPSGTQTSTTRVYTVTVNADAPVGAVAPADLLCGASGGGYANTATLFAGTGGTSLATVSACAPITVAPLPTITKSVVSSAVDENGDWTLVYRIDVQNPDPTFSTFYDLDDELGFASGVSVISASISDNPLTVTPNAGWNGAGTTLLAQDVPLTPGETHSYQLTVVADPGALDAESAAADCRIDGGETGTGFRNTATVLAGVKSAFDDACEPFTDPSVVKTTTGAPVQDPSTGIWTLSYDVTVSNRSTSTTGTIPYALEDELGFPADVQIVDVTATAPEGGAVNADFDGQADTELGSGAIGAAADESTPATQVYTVTVQFTVPAGITAGVQCDPAQGPGRPAQRGRGGRGCAHLRLGGLRRPATRATALAEQVGALPGAGGRRHVARALPDHRGEPLRHLGERIHAGRQFRPR</sequence>
<dbReference type="InterPro" id="IPR001434">
    <property type="entry name" value="OmcB-like_DUF11"/>
</dbReference>
<evidence type="ECO:0000259" key="2">
    <source>
        <dbReference type="Pfam" id="PF25549"/>
    </source>
</evidence>
<dbReference type="RefSeq" id="WP_307040031.1">
    <property type="nucleotide sequence ID" value="NZ_JAUSYY010000001.1"/>
</dbReference>
<dbReference type="InterPro" id="IPR051172">
    <property type="entry name" value="Chlamydia_OmcB"/>
</dbReference>
<dbReference type="Proteomes" id="UP001239083">
    <property type="component" value="Unassembled WGS sequence"/>
</dbReference>
<feature type="domain" description="DUF7927" evidence="2">
    <location>
        <begin position="1178"/>
        <end position="1302"/>
    </location>
</feature>
<dbReference type="InterPro" id="IPR047589">
    <property type="entry name" value="DUF11_rpt"/>
</dbReference>
<dbReference type="PANTHER" id="PTHR34819:SF3">
    <property type="entry name" value="CELL SURFACE PROTEIN"/>
    <property type="match status" value="1"/>
</dbReference>
<evidence type="ECO:0000313" key="3">
    <source>
        <dbReference type="EMBL" id="MDQ0893537.1"/>
    </source>
</evidence>
<gene>
    <name evidence="3" type="ORF">QFZ26_001092</name>
</gene>